<dbReference type="Proteomes" id="UP000198788">
    <property type="component" value="Unassembled WGS sequence"/>
</dbReference>
<evidence type="ECO:0000313" key="1">
    <source>
        <dbReference type="EMBL" id="SFS89579.1"/>
    </source>
</evidence>
<accession>A0A1I6TK29</accession>
<dbReference type="STRING" id="871741.SAMN05192570_0118"/>
<protein>
    <submittedName>
        <fullName evidence="1">Uncharacterized protein</fullName>
    </submittedName>
</protein>
<proteinExistence type="predicted"/>
<dbReference type="RefSeq" id="WP_092313469.1">
    <property type="nucleotide sequence ID" value="NZ_FOZV01000011.1"/>
</dbReference>
<keyword evidence="2" id="KW-1185">Reference proteome</keyword>
<dbReference type="AlphaFoldDB" id="A0A1I6TK29"/>
<organism evidence="1 2">
    <name type="scientific">Brevundimonas viscosa</name>
    <dbReference type="NCBI Taxonomy" id="871741"/>
    <lineage>
        <taxon>Bacteria</taxon>
        <taxon>Pseudomonadati</taxon>
        <taxon>Pseudomonadota</taxon>
        <taxon>Alphaproteobacteria</taxon>
        <taxon>Caulobacterales</taxon>
        <taxon>Caulobacteraceae</taxon>
        <taxon>Brevundimonas</taxon>
    </lineage>
</organism>
<gene>
    <name evidence="1" type="ORF">SAMN05192570_0118</name>
</gene>
<dbReference type="EMBL" id="FOZV01000011">
    <property type="protein sequence ID" value="SFS89579.1"/>
    <property type="molecule type" value="Genomic_DNA"/>
</dbReference>
<dbReference type="OrthoDB" id="7205988at2"/>
<reference evidence="2" key="1">
    <citation type="submission" date="2016-10" db="EMBL/GenBank/DDBJ databases">
        <authorList>
            <person name="Varghese N."/>
            <person name="Submissions S."/>
        </authorList>
    </citation>
    <scope>NUCLEOTIDE SEQUENCE [LARGE SCALE GENOMIC DNA]</scope>
    <source>
        <strain evidence="2">CGMCC 1.10683</strain>
    </source>
</reference>
<name>A0A1I6TK29_9CAUL</name>
<evidence type="ECO:0000313" key="2">
    <source>
        <dbReference type="Proteomes" id="UP000198788"/>
    </source>
</evidence>
<sequence>MIATALLLSALVASPDPEPPRAELCLAHVEAMIAEAQRETGMVAGPSWFVRSWWMARLPEEKAPEAWSEEQRQALAASMPARKTADAEAYRAELQSCVDEAIEGGALP</sequence>